<feature type="non-terminal residue" evidence="1">
    <location>
        <position position="113"/>
    </location>
</feature>
<evidence type="ECO:0000313" key="2">
    <source>
        <dbReference type="Proteomes" id="UP001233999"/>
    </source>
</evidence>
<comment type="caution">
    <text evidence="1">The sequence shown here is derived from an EMBL/GenBank/DDBJ whole genome shotgun (WGS) entry which is preliminary data.</text>
</comment>
<protein>
    <submittedName>
        <fullName evidence="1">Uncharacterized protein</fullName>
    </submittedName>
</protein>
<feature type="non-terminal residue" evidence="1">
    <location>
        <position position="1"/>
    </location>
</feature>
<organism evidence="1 2">
    <name type="scientific">Diploptera punctata</name>
    <name type="common">Pacific beetle cockroach</name>
    <dbReference type="NCBI Taxonomy" id="6984"/>
    <lineage>
        <taxon>Eukaryota</taxon>
        <taxon>Metazoa</taxon>
        <taxon>Ecdysozoa</taxon>
        <taxon>Arthropoda</taxon>
        <taxon>Hexapoda</taxon>
        <taxon>Insecta</taxon>
        <taxon>Pterygota</taxon>
        <taxon>Neoptera</taxon>
        <taxon>Polyneoptera</taxon>
        <taxon>Dictyoptera</taxon>
        <taxon>Blattodea</taxon>
        <taxon>Blaberoidea</taxon>
        <taxon>Blaberidae</taxon>
        <taxon>Diplopterinae</taxon>
        <taxon>Diploptera</taxon>
    </lineage>
</organism>
<dbReference type="Proteomes" id="UP001233999">
    <property type="component" value="Unassembled WGS sequence"/>
</dbReference>
<keyword evidence="2" id="KW-1185">Reference proteome</keyword>
<name>A0AAD8EFP1_DIPPU</name>
<sequence length="113" mass="13315">RFEKGSTRRLHIYPLALFLCYQKYGAIVTSLEIVIGQILQIPDVKTHPAYISKLNHFQLMKFFWENHNQESHVNRFILDKLNQFFPSPLKFDQLNSSANDYLLTGIVKTRNFV</sequence>
<dbReference type="EMBL" id="JASPKZ010005321">
    <property type="protein sequence ID" value="KAJ9588643.1"/>
    <property type="molecule type" value="Genomic_DNA"/>
</dbReference>
<reference evidence="1" key="2">
    <citation type="submission" date="2023-05" db="EMBL/GenBank/DDBJ databases">
        <authorList>
            <person name="Fouks B."/>
        </authorList>
    </citation>
    <scope>NUCLEOTIDE SEQUENCE</scope>
    <source>
        <strain evidence="1">Stay&amp;Tobe</strain>
        <tissue evidence="1">Testes</tissue>
    </source>
</reference>
<proteinExistence type="predicted"/>
<evidence type="ECO:0000313" key="1">
    <source>
        <dbReference type="EMBL" id="KAJ9588643.1"/>
    </source>
</evidence>
<dbReference type="AlphaFoldDB" id="A0AAD8EFP1"/>
<gene>
    <name evidence="1" type="ORF">L9F63_018056</name>
</gene>
<reference evidence="1" key="1">
    <citation type="journal article" date="2023" name="IScience">
        <title>Live-bearing cockroach genome reveals convergent evolutionary mechanisms linked to viviparity in insects and beyond.</title>
        <authorList>
            <person name="Fouks B."/>
            <person name="Harrison M.C."/>
            <person name="Mikhailova A.A."/>
            <person name="Marchal E."/>
            <person name="English S."/>
            <person name="Carruthers M."/>
            <person name="Jennings E.C."/>
            <person name="Chiamaka E.L."/>
            <person name="Frigard R.A."/>
            <person name="Pippel M."/>
            <person name="Attardo G.M."/>
            <person name="Benoit J.B."/>
            <person name="Bornberg-Bauer E."/>
            <person name="Tobe S.S."/>
        </authorList>
    </citation>
    <scope>NUCLEOTIDE SEQUENCE</scope>
    <source>
        <strain evidence="1">Stay&amp;Tobe</strain>
    </source>
</reference>
<accession>A0AAD8EFP1</accession>